<comment type="caution">
    <text evidence="2">The sequence shown here is derived from an EMBL/GenBank/DDBJ whole genome shotgun (WGS) entry which is preliminary data.</text>
</comment>
<sequence>MISLLAVTCYLPNATFIYNPITRVSILHSIYLLESTLNDFQICEKLDRRLVRASVELTNGQESFSKNFECQHKENVQVNIPLNPMRKRSWFSHCLLKLQNHIFRHGCRTKVNTSLLFYVVILVTARVLFTVHIRCALAHFQSLYYNLYSQFQKQQ</sequence>
<dbReference type="EMBL" id="AUWU02000006">
    <property type="protein sequence ID" value="KAH0571755.1"/>
    <property type="molecule type" value="Genomic_DNA"/>
</dbReference>
<feature type="transmembrane region" description="Helical" evidence="1">
    <location>
        <begin position="115"/>
        <end position="137"/>
    </location>
</feature>
<dbReference type="GeneID" id="94299973"/>
<reference evidence="2 3" key="1">
    <citation type="journal article" date="2014" name="PLoS Genet.">
        <title>The Genome of Spironucleus salmonicida Highlights a Fish Pathogen Adapted to Fluctuating Environments.</title>
        <authorList>
            <person name="Xu F."/>
            <person name="Jerlstrom-Hultqvist J."/>
            <person name="Einarsson E."/>
            <person name="Astvaldsson A."/>
            <person name="Svard S.G."/>
            <person name="Andersson J.O."/>
        </authorList>
    </citation>
    <scope>NUCLEOTIDE SEQUENCE [LARGE SCALE GENOMIC DNA]</scope>
    <source>
        <strain evidence="2 3">ATCC 50377</strain>
    </source>
</reference>
<protein>
    <recommendedName>
        <fullName evidence="4">Transmembrane protein</fullName>
    </recommendedName>
</protein>
<proteinExistence type="predicted"/>
<name>A0A9P8LPB0_9EUKA</name>
<accession>A0A9P8LPB0</accession>
<keyword evidence="1" id="KW-1133">Transmembrane helix</keyword>
<dbReference type="RefSeq" id="XP_067762528.1">
    <property type="nucleotide sequence ID" value="XM_067909772.1"/>
</dbReference>
<keyword evidence="1" id="KW-0812">Transmembrane</keyword>
<keyword evidence="3" id="KW-1185">Reference proteome</keyword>
<dbReference type="AlphaFoldDB" id="A0A9P8LPB0"/>
<dbReference type="Proteomes" id="UP000018208">
    <property type="component" value="Unassembled WGS sequence"/>
</dbReference>
<evidence type="ECO:0000313" key="3">
    <source>
        <dbReference type="Proteomes" id="UP000018208"/>
    </source>
</evidence>
<gene>
    <name evidence="2" type="ORF">SS50377_25950</name>
</gene>
<evidence type="ECO:0008006" key="4">
    <source>
        <dbReference type="Google" id="ProtNLM"/>
    </source>
</evidence>
<evidence type="ECO:0000313" key="2">
    <source>
        <dbReference type="EMBL" id="KAH0571755.1"/>
    </source>
</evidence>
<dbReference type="KEGG" id="ssao:94299973"/>
<keyword evidence="1" id="KW-0472">Membrane</keyword>
<organism evidence="2 3">
    <name type="scientific">Spironucleus salmonicida</name>
    <dbReference type="NCBI Taxonomy" id="348837"/>
    <lineage>
        <taxon>Eukaryota</taxon>
        <taxon>Metamonada</taxon>
        <taxon>Diplomonadida</taxon>
        <taxon>Hexamitidae</taxon>
        <taxon>Hexamitinae</taxon>
        <taxon>Spironucleus</taxon>
    </lineage>
</organism>
<evidence type="ECO:0000256" key="1">
    <source>
        <dbReference type="SAM" id="Phobius"/>
    </source>
</evidence>